<dbReference type="GO" id="GO:0016705">
    <property type="term" value="F:oxidoreductase activity, acting on paired donors, with incorporation or reduction of molecular oxygen"/>
    <property type="evidence" value="ECO:0007669"/>
    <property type="project" value="UniProtKB-ARBA"/>
</dbReference>
<evidence type="ECO:0000256" key="3">
    <source>
        <dbReference type="ARBA" id="ARBA00023004"/>
    </source>
</evidence>
<dbReference type="Proteomes" id="UP000198507">
    <property type="component" value="Unassembled WGS sequence"/>
</dbReference>
<feature type="region of interest" description="Disordered" evidence="5">
    <location>
        <begin position="1"/>
        <end position="29"/>
    </location>
</feature>
<organism evidence="7 8">
    <name type="scientific">Geodermatophilus poikilotrophus</name>
    <dbReference type="NCBI Taxonomy" id="1333667"/>
    <lineage>
        <taxon>Bacteria</taxon>
        <taxon>Bacillati</taxon>
        <taxon>Actinomycetota</taxon>
        <taxon>Actinomycetes</taxon>
        <taxon>Geodermatophilales</taxon>
        <taxon>Geodermatophilaceae</taxon>
        <taxon>Geodermatophilus</taxon>
    </lineage>
</organism>
<dbReference type="SUPFAM" id="SSF50022">
    <property type="entry name" value="ISP domain"/>
    <property type="match status" value="1"/>
</dbReference>
<dbReference type="RefSeq" id="WP_091439981.1">
    <property type="nucleotide sequence ID" value="NZ_FOIE01000002.1"/>
</dbReference>
<dbReference type="GO" id="GO:0046872">
    <property type="term" value="F:metal ion binding"/>
    <property type="evidence" value="ECO:0007669"/>
    <property type="project" value="UniProtKB-KW"/>
</dbReference>
<dbReference type="Gene3D" id="2.102.10.10">
    <property type="entry name" value="Rieske [2Fe-2S] iron-sulphur domain"/>
    <property type="match status" value="1"/>
</dbReference>
<keyword evidence="8" id="KW-1185">Reference proteome</keyword>
<dbReference type="EMBL" id="FOIE01000002">
    <property type="protein sequence ID" value="SES97115.1"/>
    <property type="molecule type" value="Genomic_DNA"/>
</dbReference>
<reference evidence="8" key="1">
    <citation type="submission" date="2016-10" db="EMBL/GenBank/DDBJ databases">
        <authorList>
            <person name="Varghese N."/>
            <person name="Submissions S."/>
        </authorList>
    </citation>
    <scope>NUCLEOTIDE SEQUENCE [LARGE SCALE GENOMIC DNA]</scope>
    <source>
        <strain evidence="8">DSM 44209</strain>
    </source>
</reference>
<keyword evidence="4" id="KW-0411">Iron-sulfur</keyword>
<dbReference type="PROSITE" id="PS51296">
    <property type="entry name" value="RIESKE"/>
    <property type="match status" value="1"/>
</dbReference>
<evidence type="ECO:0000256" key="5">
    <source>
        <dbReference type="SAM" id="MobiDB-lite"/>
    </source>
</evidence>
<evidence type="ECO:0000256" key="1">
    <source>
        <dbReference type="ARBA" id="ARBA00022714"/>
    </source>
</evidence>
<dbReference type="PANTHER" id="PTHR21496">
    <property type="entry name" value="FERREDOXIN-RELATED"/>
    <property type="match status" value="1"/>
</dbReference>
<keyword evidence="2" id="KW-0479">Metal-binding</keyword>
<dbReference type="CDD" id="cd03467">
    <property type="entry name" value="Rieske"/>
    <property type="match status" value="1"/>
</dbReference>
<proteinExistence type="predicted"/>
<dbReference type="InterPro" id="IPR036922">
    <property type="entry name" value="Rieske_2Fe-2S_sf"/>
</dbReference>
<dbReference type="InterPro" id="IPR017941">
    <property type="entry name" value="Rieske_2Fe-2S"/>
</dbReference>
<evidence type="ECO:0000259" key="6">
    <source>
        <dbReference type="PROSITE" id="PS51296"/>
    </source>
</evidence>
<evidence type="ECO:0000256" key="4">
    <source>
        <dbReference type="ARBA" id="ARBA00023014"/>
    </source>
</evidence>
<protein>
    <submittedName>
        <fullName evidence="7">Nitrite reductase (NADH) small subunit</fullName>
    </submittedName>
</protein>
<feature type="compositionally biased region" description="Low complexity" evidence="5">
    <location>
        <begin position="14"/>
        <end position="29"/>
    </location>
</feature>
<feature type="domain" description="Rieske" evidence="6">
    <location>
        <begin position="44"/>
        <end position="138"/>
    </location>
</feature>
<evidence type="ECO:0000313" key="8">
    <source>
        <dbReference type="Proteomes" id="UP000198507"/>
    </source>
</evidence>
<dbReference type="OrthoDB" id="147178at2"/>
<name>A0A1I0ARX1_9ACTN</name>
<accession>A0A1I0ARX1</accession>
<gene>
    <name evidence="7" type="ORF">SAMN04488546_0939</name>
</gene>
<dbReference type="PANTHER" id="PTHR21496:SF23">
    <property type="entry name" value="3-PHENYLPROPIONATE_CINNAMIC ACID DIOXYGENASE FERREDOXIN SUBUNIT"/>
    <property type="match status" value="1"/>
</dbReference>
<dbReference type="Pfam" id="PF00355">
    <property type="entry name" value="Rieske"/>
    <property type="match status" value="1"/>
</dbReference>
<dbReference type="GO" id="GO:0004497">
    <property type="term" value="F:monooxygenase activity"/>
    <property type="evidence" value="ECO:0007669"/>
    <property type="project" value="UniProtKB-ARBA"/>
</dbReference>
<sequence>MSTATQLEHVAEAARPTTPGTDRGTPATGVAVPGQAAPVRGEAHAVGRVDEVPPGEGRAFVAGGVQVAVFRLRDGSLHATQAACPHAGGPLADGQTDVDVLVCPLHLFAYRWRDGASTSGAAPIRVYPVHESGGEIVVEV</sequence>
<evidence type="ECO:0000313" key="7">
    <source>
        <dbReference type="EMBL" id="SES97115.1"/>
    </source>
</evidence>
<keyword evidence="1" id="KW-0001">2Fe-2S</keyword>
<dbReference type="AlphaFoldDB" id="A0A1I0ARX1"/>
<evidence type="ECO:0000256" key="2">
    <source>
        <dbReference type="ARBA" id="ARBA00022723"/>
    </source>
</evidence>
<dbReference type="GO" id="GO:0051537">
    <property type="term" value="F:2 iron, 2 sulfur cluster binding"/>
    <property type="evidence" value="ECO:0007669"/>
    <property type="project" value="UniProtKB-KW"/>
</dbReference>
<keyword evidence="3" id="KW-0408">Iron</keyword>